<dbReference type="EMBL" id="JAKKPZ010000012">
    <property type="protein sequence ID" value="KAI1715029.1"/>
    <property type="molecule type" value="Genomic_DNA"/>
</dbReference>
<accession>A0AAD4R158</accession>
<comment type="caution">
    <text evidence="2">The sequence shown here is derived from an EMBL/GenBank/DDBJ whole genome shotgun (WGS) entry which is preliminary data.</text>
</comment>
<feature type="signal peptide" evidence="1">
    <location>
        <begin position="1"/>
        <end position="25"/>
    </location>
</feature>
<feature type="chain" id="PRO_5042262627" evidence="1">
    <location>
        <begin position="26"/>
        <end position="185"/>
    </location>
</feature>
<gene>
    <name evidence="2" type="ORF">DdX_08306</name>
</gene>
<sequence>MRHLTSKHCFGPANIMILLATSCICQDITDIPWPKVQINKNSDFTDIGCYMELKPEAMHHILRLRSLSADSPCMIRMPGNVEVMYKTAFNNPETYVRFMMGNSLHQPTSSTVKIFHPSLDHKSSGISVYEKPTFLGPLSVHCRFVTLVFFAQGQNEAFEFMVLPSAKNQMSPMTECRWCSPKCFW</sequence>
<evidence type="ECO:0000313" key="3">
    <source>
        <dbReference type="Proteomes" id="UP001201812"/>
    </source>
</evidence>
<organism evidence="2 3">
    <name type="scientific">Ditylenchus destructor</name>
    <dbReference type="NCBI Taxonomy" id="166010"/>
    <lineage>
        <taxon>Eukaryota</taxon>
        <taxon>Metazoa</taxon>
        <taxon>Ecdysozoa</taxon>
        <taxon>Nematoda</taxon>
        <taxon>Chromadorea</taxon>
        <taxon>Rhabditida</taxon>
        <taxon>Tylenchina</taxon>
        <taxon>Tylenchomorpha</taxon>
        <taxon>Sphaerularioidea</taxon>
        <taxon>Anguinidae</taxon>
        <taxon>Anguininae</taxon>
        <taxon>Ditylenchus</taxon>
    </lineage>
</organism>
<evidence type="ECO:0000313" key="2">
    <source>
        <dbReference type="EMBL" id="KAI1715029.1"/>
    </source>
</evidence>
<name>A0AAD4R158_9BILA</name>
<reference evidence="2" key="1">
    <citation type="submission" date="2022-01" db="EMBL/GenBank/DDBJ databases">
        <title>Genome Sequence Resource for Two Populations of Ditylenchus destructor, the Migratory Endoparasitic Phytonematode.</title>
        <authorList>
            <person name="Zhang H."/>
            <person name="Lin R."/>
            <person name="Xie B."/>
        </authorList>
    </citation>
    <scope>NUCLEOTIDE SEQUENCE</scope>
    <source>
        <strain evidence="2">BazhouSP</strain>
    </source>
</reference>
<keyword evidence="1" id="KW-0732">Signal</keyword>
<protein>
    <submittedName>
        <fullName evidence="2">Uncharacterized protein</fullName>
    </submittedName>
</protein>
<dbReference type="PROSITE" id="PS51257">
    <property type="entry name" value="PROKAR_LIPOPROTEIN"/>
    <property type="match status" value="1"/>
</dbReference>
<proteinExistence type="predicted"/>
<evidence type="ECO:0000256" key="1">
    <source>
        <dbReference type="SAM" id="SignalP"/>
    </source>
</evidence>
<dbReference type="Proteomes" id="UP001201812">
    <property type="component" value="Unassembled WGS sequence"/>
</dbReference>
<dbReference type="AlphaFoldDB" id="A0AAD4R158"/>
<keyword evidence="3" id="KW-1185">Reference proteome</keyword>